<gene>
    <name evidence="1" type="ordered locus">Dda3937_04575</name>
</gene>
<dbReference type="KEGG" id="ddd:Dda3937_04575"/>
<protein>
    <submittedName>
        <fullName evidence="1">Uncharacterized protein</fullName>
    </submittedName>
</protein>
<reference evidence="1 2" key="1">
    <citation type="journal article" date="2011" name="J. Bacteriol.">
        <title>Genome sequence of the plant-pathogenic bacterium Dickeya dadantii 3937.</title>
        <authorList>
            <person name="Glasner J.D."/>
            <person name="Yang C.H."/>
            <person name="Reverchon S."/>
            <person name="Hugouvieux-Cotte-Pattat N."/>
            <person name="Condemine G."/>
            <person name="Bohin J.P."/>
            <person name="Van Gijsegem F."/>
            <person name="Yang S."/>
            <person name="Franza T."/>
            <person name="Expert D."/>
            <person name="Plunkett G. III"/>
            <person name="San Francisco M.J."/>
            <person name="Charkowski A.O."/>
            <person name="Py B."/>
            <person name="Bell K."/>
            <person name="Rauscher L."/>
            <person name="Rodriguez-Palenzuela P."/>
            <person name="Toussaint A."/>
            <person name="Holeva M.C."/>
            <person name="He S.Y."/>
            <person name="Douet V."/>
            <person name="Boccara M."/>
            <person name="Blanco C."/>
            <person name="Toth I."/>
            <person name="Anderson B.D."/>
            <person name="Biehl B.S."/>
            <person name="Mau B."/>
            <person name="Flynn S.M."/>
            <person name="Barras F."/>
            <person name="Lindeberg M."/>
            <person name="Birch P.R."/>
            <person name="Tsuyumu S."/>
            <person name="Shi X."/>
            <person name="Hibbing M."/>
            <person name="Yap M.N."/>
            <person name="Carpentier M."/>
            <person name="Dassa E."/>
            <person name="Umehara M."/>
            <person name="Kim J.F."/>
            <person name="Rusch M."/>
            <person name="Soni P."/>
            <person name="Mayhew G.F."/>
            <person name="Fouts D.E."/>
            <person name="Gill S.R."/>
            <person name="Blattner F.R."/>
            <person name="Keen N.T."/>
            <person name="Perna N.T."/>
        </authorList>
    </citation>
    <scope>NUCLEOTIDE SEQUENCE [LARGE SCALE GENOMIC DNA]</scope>
    <source>
        <strain evidence="1 2">3937</strain>
    </source>
</reference>
<sequence length="77" mass="8992">MNAFNPVGYRLVVSIANRRLPDWTNGKHRDYSAGRRNNRVYPARSAFTKPQCPQRWRMSIWLTATSPCQSNIQVKKK</sequence>
<organism evidence="1 2">
    <name type="scientific">Dickeya dadantii (strain 3937)</name>
    <name type="common">Erwinia chrysanthemi (strain 3937)</name>
    <dbReference type="NCBI Taxonomy" id="198628"/>
    <lineage>
        <taxon>Bacteria</taxon>
        <taxon>Pseudomonadati</taxon>
        <taxon>Pseudomonadota</taxon>
        <taxon>Gammaproteobacteria</taxon>
        <taxon>Enterobacterales</taxon>
        <taxon>Pectobacteriaceae</taxon>
        <taxon>Dickeya</taxon>
    </lineage>
</organism>
<evidence type="ECO:0000313" key="2">
    <source>
        <dbReference type="Proteomes" id="UP000006859"/>
    </source>
</evidence>
<dbReference type="Proteomes" id="UP000006859">
    <property type="component" value="Chromosome"/>
</dbReference>
<dbReference type="HOGENOM" id="CLU_2632409_0_0_6"/>
<proteinExistence type="predicted"/>
<dbReference type="EMBL" id="CP002038">
    <property type="protein sequence ID" value="ADM98370.1"/>
    <property type="molecule type" value="Genomic_DNA"/>
</dbReference>
<dbReference type="AlphaFoldDB" id="E0SBA1"/>
<name>E0SBA1_DICD3</name>
<accession>E0SBA1</accession>
<evidence type="ECO:0000313" key="1">
    <source>
        <dbReference type="EMBL" id="ADM98370.1"/>
    </source>
</evidence>
<keyword evidence="2" id="KW-1185">Reference proteome</keyword>